<accession>A0A418XQV7</accession>
<dbReference type="Proteomes" id="UP000284006">
    <property type="component" value="Unassembled WGS sequence"/>
</dbReference>
<dbReference type="PANTHER" id="PTHR33741:SF5">
    <property type="entry name" value="TRANSMEMBRANE PROTEIN DDB_G0269096-RELATED"/>
    <property type="match status" value="1"/>
</dbReference>
<dbReference type="PROSITE" id="PS51371">
    <property type="entry name" value="CBS"/>
    <property type="match status" value="2"/>
</dbReference>
<dbReference type="Pfam" id="PF00571">
    <property type="entry name" value="CBS"/>
    <property type="match status" value="2"/>
</dbReference>
<sequence>MNDVMLWLRGFVPQPVLAPWRERAVACLGACAGLLFTAWFSRLTFGEANPWFIAPMGASAVLLFAVPASPLAQPWSVIGGNLVSALIGVACASLVPDKSAAAALAVALAICAMFALRCLHPPGGAVAFTAVMGGPAVHELGYRFALSPVTVNSLFLVAAALVLNNLLRHHRYPHPAYPPGNRHGATDRAPAERLGFNRADLDAALKDHDELLDVSEYDLEQIFRDVELRAWRRRSGGARCKDIMARDVIVARPEMTPAGAWMLLDRHELRALPVVNEHREIVGIITLRDLIASPDANPPQLVTQPFVSDVMSRGMQVTSPEQTVAELVPLFSDEGFHHLPVVDASRRVVGMVTQSDIIAAMFRDKLESAGRA</sequence>
<protein>
    <submittedName>
        <fullName evidence="4">HPP family protein</fullName>
    </submittedName>
</protein>
<evidence type="ECO:0000256" key="1">
    <source>
        <dbReference type="PROSITE-ProRule" id="PRU00703"/>
    </source>
</evidence>
<comment type="caution">
    <text evidence="4">The sequence shown here is derived from an EMBL/GenBank/DDBJ whole genome shotgun (WGS) entry which is preliminary data.</text>
</comment>
<name>A0A418XQV7_9BURK</name>
<keyword evidence="2" id="KW-0812">Transmembrane</keyword>
<feature type="domain" description="CBS" evidence="3">
    <location>
        <begin position="311"/>
        <end position="368"/>
    </location>
</feature>
<reference evidence="4 5" key="1">
    <citation type="submission" date="2018-09" db="EMBL/GenBank/DDBJ databases">
        <authorList>
            <person name="Zhu H."/>
        </authorList>
    </citation>
    <scope>NUCLEOTIDE SEQUENCE [LARGE SCALE GENOMIC DNA]</scope>
    <source>
        <strain evidence="4 5">K1S02-61</strain>
    </source>
</reference>
<keyword evidence="1" id="KW-0129">CBS domain</keyword>
<organism evidence="4 5">
    <name type="scientific">Massilia cavernae</name>
    <dbReference type="NCBI Taxonomy" id="2320864"/>
    <lineage>
        <taxon>Bacteria</taxon>
        <taxon>Pseudomonadati</taxon>
        <taxon>Pseudomonadota</taxon>
        <taxon>Betaproteobacteria</taxon>
        <taxon>Burkholderiales</taxon>
        <taxon>Oxalobacteraceae</taxon>
        <taxon>Telluria group</taxon>
        <taxon>Massilia</taxon>
    </lineage>
</organism>
<evidence type="ECO:0000259" key="3">
    <source>
        <dbReference type="PROSITE" id="PS51371"/>
    </source>
</evidence>
<dbReference type="InterPro" id="IPR000644">
    <property type="entry name" value="CBS_dom"/>
</dbReference>
<feature type="transmembrane region" description="Helical" evidence="2">
    <location>
        <begin position="51"/>
        <end position="69"/>
    </location>
</feature>
<keyword evidence="5" id="KW-1185">Reference proteome</keyword>
<gene>
    <name evidence="4" type="ORF">D3872_15840</name>
</gene>
<keyword evidence="2" id="KW-0472">Membrane</keyword>
<feature type="transmembrane region" description="Helical" evidence="2">
    <location>
        <begin position="75"/>
        <end position="95"/>
    </location>
</feature>
<feature type="transmembrane region" description="Helical" evidence="2">
    <location>
        <begin position="20"/>
        <end position="39"/>
    </location>
</feature>
<dbReference type="InterPro" id="IPR058581">
    <property type="entry name" value="TM_HPP"/>
</dbReference>
<dbReference type="PANTHER" id="PTHR33741">
    <property type="entry name" value="TRANSMEMBRANE PROTEIN DDB_G0269096-RELATED"/>
    <property type="match status" value="1"/>
</dbReference>
<dbReference type="CDD" id="cd04600">
    <property type="entry name" value="CBS_pair_HPP_assoc"/>
    <property type="match status" value="1"/>
</dbReference>
<dbReference type="AlphaFoldDB" id="A0A418XQV7"/>
<keyword evidence="2" id="KW-1133">Transmembrane helix</keyword>
<proteinExistence type="predicted"/>
<dbReference type="SUPFAM" id="SSF54631">
    <property type="entry name" value="CBS-domain pair"/>
    <property type="match status" value="1"/>
</dbReference>
<feature type="transmembrane region" description="Helical" evidence="2">
    <location>
        <begin position="102"/>
        <end position="120"/>
    </location>
</feature>
<evidence type="ECO:0000256" key="2">
    <source>
        <dbReference type="SAM" id="Phobius"/>
    </source>
</evidence>
<dbReference type="SMART" id="SM00116">
    <property type="entry name" value="CBS"/>
    <property type="match status" value="2"/>
</dbReference>
<evidence type="ECO:0000313" key="5">
    <source>
        <dbReference type="Proteomes" id="UP000284006"/>
    </source>
</evidence>
<dbReference type="OrthoDB" id="9811720at2"/>
<feature type="domain" description="CBS" evidence="3">
    <location>
        <begin position="244"/>
        <end position="301"/>
    </location>
</feature>
<dbReference type="InterPro" id="IPR007065">
    <property type="entry name" value="HPP"/>
</dbReference>
<dbReference type="Gene3D" id="3.10.580.10">
    <property type="entry name" value="CBS-domain"/>
    <property type="match status" value="2"/>
</dbReference>
<feature type="transmembrane region" description="Helical" evidence="2">
    <location>
        <begin position="140"/>
        <end position="163"/>
    </location>
</feature>
<dbReference type="InterPro" id="IPR046342">
    <property type="entry name" value="CBS_dom_sf"/>
</dbReference>
<evidence type="ECO:0000313" key="4">
    <source>
        <dbReference type="EMBL" id="RJG14884.1"/>
    </source>
</evidence>
<dbReference type="Pfam" id="PF04982">
    <property type="entry name" value="TM_HPP"/>
    <property type="match status" value="1"/>
</dbReference>
<dbReference type="EMBL" id="QYUP01000123">
    <property type="protein sequence ID" value="RJG14884.1"/>
    <property type="molecule type" value="Genomic_DNA"/>
</dbReference>